<keyword evidence="2" id="KW-1185">Reference proteome</keyword>
<dbReference type="RefSeq" id="WP_211784329.1">
    <property type="nucleotide sequence ID" value="NZ_CP047289.1"/>
</dbReference>
<proteinExistence type="predicted"/>
<dbReference type="Pfam" id="PF20083">
    <property type="entry name" value="DUF6477"/>
    <property type="match status" value="1"/>
</dbReference>
<evidence type="ECO:0000313" key="2">
    <source>
        <dbReference type="Proteomes" id="UP000679284"/>
    </source>
</evidence>
<protein>
    <submittedName>
        <fullName evidence="1">Uncharacterized protein</fullName>
    </submittedName>
</protein>
<dbReference type="KEGG" id="fap:GR316_01590"/>
<dbReference type="Proteomes" id="UP000679284">
    <property type="component" value="Chromosome"/>
</dbReference>
<dbReference type="InterPro" id="IPR045516">
    <property type="entry name" value="DUF6477"/>
</dbReference>
<sequence length="109" mass="12245">MTDIRATLATLSRPRLLVRAARMGVADYRRDRDLRRLTGTTGTDSPLPHLLEQEERLEETRRRGCASYSAMRHVEVLIALMAEARMRPPLRVIPCQAGPLTLMAGHDPA</sequence>
<organism evidence="1 2">
    <name type="scientific">Falsirhodobacter algicola</name>
    <dbReference type="NCBI Taxonomy" id="2692330"/>
    <lineage>
        <taxon>Bacteria</taxon>
        <taxon>Pseudomonadati</taxon>
        <taxon>Pseudomonadota</taxon>
        <taxon>Alphaproteobacteria</taxon>
        <taxon>Rhodobacterales</taxon>
        <taxon>Paracoccaceae</taxon>
        <taxon>Falsirhodobacter</taxon>
    </lineage>
</organism>
<accession>A0A8J8MRB3</accession>
<name>A0A8J8MRB3_9RHOB</name>
<reference evidence="1" key="1">
    <citation type="submission" date="2020-01" db="EMBL/GenBank/DDBJ databases">
        <authorList>
            <person name="Yang Y."/>
            <person name="Kwon Y.M."/>
        </authorList>
    </citation>
    <scope>NUCLEOTIDE SEQUENCE</scope>
    <source>
        <strain evidence="1">PG104</strain>
    </source>
</reference>
<gene>
    <name evidence="1" type="ORF">GR316_01590</name>
</gene>
<dbReference type="AlphaFoldDB" id="A0A8J8MRB3"/>
<dbReference type="EMBL" id="CP047289">
    <property type="protein sequence ID" value="QUS35079.1"/>
    <property type="molecule type" value="Genomic_DNA"/>
</dbReference>
<evidence type="ECO:0000313" key="1">
    <source>
        <dbReference type="EMBL" id="QUS35079.1"/>
    </source>
</evidence>